<dbReference type="KEGG" id="cpas:Clopa_0937"/>
<dbReference type="Gene3D" id="3.40.190.10">
    <property type="entry name" value="Periplasmic binding protein-like II"/>
    <property type="match status" value="2"/>
</dbReference>
<gene>
    <name evidence="6" type="ORF">Clopa_0937</name>
</gene>
<comment type="similarity">
    <text evidence="2">Belongs to the bacterial solute-binding protein SsuA/TauA family.</text>
</comment>
<keyword evidence="3 4" id="KW-0732">Signal</keyword>
<sequence>MKIKKLFMILLAIIICIGMAACSKSSGNNNSTAANSKSNSKEIVIKYPNTQWYDLVYIADANGYFKEQGIKINYVGEVPAAQIVPSVASGSIDFGLRHTPLVAMAKAQGSDLKIVAAGTQTLADYPHMRYIVKKNSGINTLKDIAGKKVAINSFGACSEFVTREFLRQQNLDPNNVHFVVLPDSQQEQAVDNGLIDIAIVHAPYTQKALNNPDLKELTNDYALQQGISGMCPYFTNGDFAKKNPQAVKGFVAAVGKAADWSKTHEKEGKEIISKKLGIKVDDVEAWNYYPHQVIQKDAVDWWINYLEKNGKLKPGQVKADDLYTNEFNSYSNSSKQ</sequence>
<feature type="chain" id="PRO_5039725831" evidence="4">
    <location>
        <begin position="21"/>
        <end position="336"/>
    </location>
</feature>
<feature type="signal peptide" evidence="4">
    <location>
        <begin position="1"/>
        <end position="20"/>
    </location>
</feature>
<dbReference type="PANTHER" id="PTHR30024">
    <property type="entry name" value="ALIPHATIC SULFONATES-BINDING PROTEIN-RELATED"/>
    <property type="match status" value="1"/>
</dbReference>
<reference evidence="6 7" key="1">
    <citation type="submission" date="2012-01" db="EMBL/GenBank/DDBJ databases">
        <title>Complete sequence of chromosome of Clostridium pasteurianum BC1.</title>
        <authorList>
            <consortium name="US DOE Joint Genome Institute"/>
            <person name="Lucas S."/>
            <person name="Han J."/>
            <person name="Lapidus A."/>
            <person name="Cheng J.-F."/>
            <person name="Goodwin L."/>
            <person name="Pitluck S."/>
            <person name="Peters L."/>
            <person name="Mikhailova N."/>
            <person name="Teshima H."/>
            <person name="Detter J.C."/>
            <person name="Han C."/>
            <person name="Tapia R."/>
            <person name="Land M."/>
            <person name="Hauser L."/>
            <person name="Kyrpides N."/>
            <person name="Ivanova N."/>
            <person name="Pagani I."/>
            <person name="Dunn J."/>
            <person name="Taghavi S."/>
            <person name="Francis A."/>
            <person name="van der Lelie D."/>
            <person name="Woyke T."/>
        </authorList>
    </citation>
    <scope>NUCLEOTIDE SEQUENCE [LARGE SCALE GENOMIC DNA]</scope>
    <source>
        <strain evidence="6 7">BC1</strain>
    </source>
</reference>
<evidence type="ECO:0000256" key="1">
    <source>
        <dbReference type="ARBA" id="ARBA00004418"/>
    </source>
</evidence>
<protein>
    <submittedName>
        <fullName evidence="6">ABC-type nitrate/sulfonate/bicarbonate transport system, periplasmic component</fullName>
    </submittedName>
</protein>
<dbReference type="STRING" id="86416.Clopa_0937"/>
<dbReference type="HOGENOM" id="CLU_028871_5_0_9"/>
<dbReference type="eggNOG" id="COG0715">
    <property type="taxonomic scope" value="Bacteria"/>
</dbReference>
<comment type="subcellular location">
    <subcellularLocation>
        <location evidence="1">Periplasm</location>
    </subcellularLocation>
</comment>
<evidence type="ECO:0000256" key="2">
    <source>
        <dbReference type="ARBA" id="ARBA00010742"/>
    </source>
</evidence>
<organism evidence="6 7">
    <name type="scientific">Clostridium pasteurianum BC1</name>
    <dbReference type="NCBI Taxonomy" id="86416"/>
    <lineage>
        <taxon>Bacteria</taxon>
        <taxon>Bacillati</taxon>
        <taxon>Bacillota</taxon>
        <taxon>Clostridia</taxon>
        <taxon>Eubacteriales</taxon>
        <taxon>Clostridiaceae</taxon>
        <taxon>Clostridium</taxon>
    </lineage>
</organism>
<feature type="domain" description="SsuA/THI5-like" evidence="5">
    <location>
        <begin position="56"/>
        <end position="265"/>
    </location>
</feature>
<evidence type="ECO:0000256" key="4">
    <source>
        <dbReference type="SAM" id="SignalP"/>
    </source>
</evidence>
<dbReference type="GO" id="GO:0042597">
    <property type="term" value="C:periplasmic space"/>
    <property type="evidence" value="ECO:0007669"/>
    <property type="project" value="UniProtKB-SubCell"/>
</dbReference>
<dbReference type="AlphaFoldDB" id="R4K5Z8"/>
<dbReference type="PANTHER" id="PTHR30024:SF47">
    <property type="entry name" value="TAURINE-BINDING PERIPLASMIC PROTEIN"/>
    <property type="match status" value="1"/>
</dbReference>
<evidence type="ECO:0000259" key="5">
    <source>
        <dbReference type="Pfam" id="PF09084"/>
    </source>
</evidence>
<evidence type="ECO:0000313" key="7">
    <source>
        <dbReference type="Proteomes" id="UP000013523"/>
    </source>
</evidence>
<dbReference type="SUPFAM" id="SSF53850">
    <property type="entry name" value="Periplasmic binding protein-like II"/>
    <property type="match status" value="1"/>
</dbReference>
<dbReference type="EMBL" id="CP003261">
    <property type="protein sequence ID" value="AGK95954.1"/>
    <property type="molecule type" value="Genomic_DNA"/>
</dbReference>
<evidence type="ECO:0000256" key="3">
    <source>
        <dbReference type="ARBA" id="ARBA00022729"/>
    </source>
</evidence>
<keyword evidence="7" id="KW-1185">Reference proteome</keyword>
<dbReference type="PROSITE" id="PS51257">
    <property type="entry name" value="PROKAR_LIPOPROTEIN"/>
    <property type="match status" value="1"/>
</dbReference>
<name>R4K5Z8_CLOPA</name>
<dbReference type="Pfam" id="PF09084">
    <property type="entry name" value="NMT1"/>
    <property type="match status" value="1"/>
</dbReference>
<accession>R4K5Z8</accession>
<dbReference type="RefSeq" id="WP_015614278.1">
    <property type="nucleotide sequence ID" value="NC_021182.1"/>
</dbReference>
<dbReference type="OrthoDB" id="286202at2"/>
<evidence type="ECO:0000313" key="6">
    <source>
        <dbReference type="EMBL" id="AGK95954.1"/>
    </source>
</evidence>
<dbReference type="PATRIC" id="fig|86416.3.peg.928"/>
<dbReference type="Proteomes" id="UP000013523">
    <property type="component" value="Chromosome"/>
</dbReference>
<proteinExistence type="inferred from homology"/>
<dbReference type="InterPro" id="IPR015168">
    <property type="entry name" value="SsuA/THI5"/>
</dbReference>